<reference evidence="1" key="1">
    <citation type="submission" date="2021-06" db="EMBL/GenBank/DDBJ databases">
        <authorList>
            <person name="Kallberg Y."/>
            <person name="Tangrot J."/>
            <person name="Rosling A."/>
        </authorList>
    </citation>
    <scope>NUCLEOTIDE SEQUENCE</scope>
    <source>
        <strain evidence="1">AU212A</strain>
    </source>
</reference>
<protein>
    <submittedName>
        <fullName evidence="1">9341_t:CDS:1</fullName>
    </submittedName>
</protein>
<proteinExistence type="predicted"/>
<dbReference type="EMBL" id="CAJVPM010048044">
    <property type="protein sequence ID" value="CAG8722082.1"/>
    <property type="molecule type" value="Genomic_DNA"/>
</dbReference>
<gene>
    <name evidence="1" type="ORF">SCALOS_LOCUS11292</name>
</gene>
<comment type="caution">
    <text evidence="1">The sequence shown here is derived from an EMBL/GenBank/DDBJ whole genome shotgun (WGS) entry which is preliminary data.</text>
</comment>
<dbReference type="Proteomes" id="UP000789860">
    <property type="component" value="Unassembled WGS sequence"/>
</dbReference>
<feature type="non-terminal residue" evidence="1">
    <location>
        <position position="45"/>
    </location>
</feature>
<evidence type="ECO:0000313" key="1">
    <source>
        <dbReference type="EMBL" id="CAG8722082.1"/>
    </source>
</evidence>
<accession>A0ACA9PU20</accession>
<feature type="non-terminal residue" evidence="1">
    <location>
        <position position="1"/>
    </location>
</feature>
<keyword evidence="2" id="KW-1185">Reference proteome</keyword>
<evidence type="ECO:0000313" key="2">
    <source>
        <dbReference type="Proteomes" id="UP000789860"/>
    </source>
</evidence>
<sequence>EIKHIGKGGFGVIYSANLQGEKFALKSLGSSLSIDELSFKKHTQE</sequence>
<organism evidence="1 2">
    <name type="scientific">Scutellospora calospora</name>
    <dbReference type="NCBI Taxonomy" id="85575"/>
    <lineage>
        <taxon>Eukaryota</taxon>
        <taxon>Fungi</taxon>
        <taxon>Fungi incertae sedis</taxon>
        <taxon>Mucoromycota</taxon>
        <taxon>Glomeromycotina</taxon>
        <taxon>Glomeromycetes</taxon>
        <taxon>Diversisporales</taxon>
        <taxon>Gigasporaceae</taxon>
        <taxon>Scutellospora</taxon>
    </lineage>
</organism>
<name>A0ACA9PU20_9GLOM</name>